<dbReference type="Pfam" id="PF00431">
    <property type="entry name" value="CUB"/>
    <property type="match status" value="1"/>
</dbReference>
<organism evidence="12 13">
    <name type="scientific">Holothuria leucospilota</name>
    <name type="common">Black long sea cucumber</name>
    <name type="synonym">Mertensiothuria leucospilota</name>
    <dbReference type="NCBI Taxonomy" id="206669"/>
    <lineage>
        <taxon>Eukaryota</taxon>
        <taxon>Metazoa</taxon>
        <taxon>Echinodermata</taxon>
        <taxon>Eleutherozoa</taxon>
        <taxon>Echinozoa</taxon>
        <taxon>Holothuroidea</taxon>
        <taxon>Aspidochirotacea</taxon>
        <taxon>Aspidochirotida</taxon>
        <taxon>Holothuriidae</taxon>
        <taxon>Holothuria</taxon>
    </lineage>
</organism>
<evidence type="ECO:0000256" key="3">
    <source>
        <dbReference type="ARBA" id="ARBA00023157"/>
    </source>
</evidence>
<evidence type="ECO:0000256" key="4">
    <source>
        <dbReference type="PROSITE-ProRule" id="PRU00196"/>
    </source>
</evidence>
<dbReference type="Gene3D" id="3.10.250.10">
    <property type="entry name" value="SRCR-like domain"/>
    <property type="match status" value="1"/>
</dbReference>
<dbReference type="PROSITE" id="PS51212">
    <property type="entry name" value="WSC"/>
    <property type="match status" value="1"/>
</dbReference>
<name>A0A9Q1H4P2_HOLLE</name>
<evidence type="ECO:0000313" key="12">
    <source>
        <dbReference type="EMBL" id="KAJ8032773.1"/>
    </source>
</evidence>
<dbReference type="InterPro" id="IPR000436">
    <property type="entry name" value="Sushi_SCR_CCP_dom"/>
</dbReference>
<keyword evidence="6" id="KW-0472">Membrane</keyword>
<dbReference type="SMART" id="SM00042">
    <property type="entry name" value="CUB"/>
    <property type="match status" value="1"/>
</dbReference>
<feature type="domain" description="WSC" evidence="11">
    <location>
        <begin position="120"/>
        <end position="224"/>
    </location>
</feature>
<reference evidence="12" key="1">
    <citation type="submission" date="2021-10" db="EMBL/GenBank/DDBJ databases">
        <title>Tropical sea cucumber genome reveals ecological adaptation and Cuvierian tubules defense mechanism.</title>
        <authorList>
            <person name="Chen T."/>
        </authorList>
    </citation>
    <scope>NUCLEOTIDE SEQUENCE</scope>
    <source>
        <strain evidence="12">Nanhai2018</strain>
        <tissue evidence="12">Muscle</tissue>
    </source>
</reference>
<protein>
    <submittedName>
        <fullName evidence="12">Neurotrypsin</fullName>
    </submittedName>
</protein>
<gene>
    <name evidence="12" type="ORF">HOLleu_22821</name>
</gene>
<evidence type="ECO:0000256" key="1">
    <source>
        <dbReference type="ARBA" id="ARBA00022729"/>
    </source>
</evidence>
<evidence type="ECO:0000259" key="11">
    <source>
        <dbReference type="PROSITE" id="PS51212"/>
    </source>
</evidence>
<keyword evidence="3 4" id="KW-1015">Disulfide bond</keyword>
<feature type="signal peptide" evidence="7">
    <location>
        <begin position="1"/>
        <end position="19"/>
    </location>
</feature>
<dbReference type="SUPFAM" id="SSF49854">
    <property type="entry name" value="Spermadhesin, CUB domain"/>
    <property type="match status" value="1"/>
</dbReference>
<dbReference type="InterPro" id="IPR036772">
    <property type="entry name" value="SRCR-like_dom_sf"/>
</dbReference>
<feature type="transmembrane region" description="Helical" evidence="6">
    <location>
        <begin position="405"/>
        <end position="430"/>
    </location>
</feature>
<sequence length="453" mass="49573">MDRTLILLGLITLLSACKADLGDLRLVEGKNKYSGVLQINYNGTWGTVCNDTVWTWKNTDVACKQLGFLGGASTEQDKLQELQDENVVPIWMKRLNCTGNEWRLKDCSHVTGTKGCQHADDISISCIPPSVHSCVETTNNASPFVGKVEEMVNLSSANCLELCRKSGFVFASVDTSNQCACGAETEAVQKSEKVAFAECQDRMCPGEKTEACGSENRAVVYDVRPGNCGGRFTGKEGSISSPGYPKNYEAGLTCIWELELHNPDTKLSIQGISLAEGDQIKVDFPEGDDENQVIAHSEMTSFVKSTEAKKVRVTFMSSEDSSGGEGFFLLYQVDTQCKVPEVENGSLVVEPGKIYRPGHIVRMQCDSGLVYSNVTVRCDDSGMWFPVPECKEYKGGLTIEFIRTILVMVIVGLIALGILFALTTVMLICIKANDKRQSGGYSMNAVDYDKDFC</sequence>
<keyword evidence="6" id="KW-1133">Transmembrane helix</keyword>
<comment type="caution">
    <text evidence="12">The sequence shown here is derived from an EMBL/GenBank/DDBJ whole genome shotgun (WGS) entry which is preliminary data.</text>
</comment>
<dbReference type="Proteomes" id="UP001152320">
    <property type="component" value="Chromosome 11"/>
</dbReference>
<evidence type="ECO:0000256" key="6">
    <source>
        <dbReference type="SAM" id="Phobius"/>
    </source>
</evidence>
<dbReference type="InterPro" id="IPR001190">
    <property type="entry name" value="SRCR"/>
</dbReference>
<dbReference type="GO" id="GO:0016020">
    <property type="term" value="C:membrane"/>
    <property type="evidence" value="ECO:0007669"/>
    <property type="project" value="InterPro"/>
</dbReference>
<dbReference type="OrthoDB" id="6022136at2759"/>
<accession>A0A9Q1H4P2</accession>
<feature type="domain" description="CUB" evidence="8">
    <location>
        <begin position="228"/>
        <end position="334"/>
    </location>
</feature>
<dbReference type="SMART" id="SM00032">
    <property type="entry name" value="CCP"/>
    <property type="match status" value="1"/>
</dbReference>
<feature type="domain" description="SRCR" evidence="9">
    <location>
        <begin position="24"/>
        <end position="127"/>
    </location>
</feature>
<feature type="chain" id="PRO_5040479127" evidence="7">
    <location>
        <begin position="20"/>
        <end position="453"/>
    </location>
</feature>
<dbReference type="InterPro" id="IPR000859">
    <property type="entry name" value="CUB_dom"/>
</dbReference>
<dbReference type="PROSITE" id="PS51257">
    <property type="entry name" value="PROKAR_LIPOPROTEIN"/>
    <property type="match status" value="1"/>
</dbReference>
<dbReference type="EMBL" id="JAIZAY010000011">
    <property type="protein sequence ID" value="KAJ8032773.1"/>
    <property type="molecule type" value="Genomic_DNA"/>
</dbReference>
<dbReference type="Pfam" id="PF01822">
    <property type="entry name" value="WSC"/>
    <property type="match status" value="1"/>
</dbReference>
<dbReference type="PANTHER" id="PTHR19331">
    <property type="entry name" value="SCAVENGER RECEPTOR DOMAIN-CONTAINING"/>
    <property type="match status" value="1"/>
</dbReference>
<dbReference type="PRINTS" id="PR00258">
    <property type="entry name" value="SPERACTRCPTR"/>
</dbReference>
<dbReference type="PROSITE" id="PS50923">
    <property type="entry name" value="SUSHI"/>
    <property type="match status" value="1"/>
</dbReference>
<evidence type="ECO:0000313" key="13">
    <source>
        <dbReference type="Proteomes" id="UP001152320"/>
    </source>
</evidence>
<dbReference type="InterPro" id="IPR035914">
    <property type="entry name" value="Sperma_CUB_dom_sf"/>
</dbReference>
<evidence type="ECO:0000259" key="8">
    <source>
        <dbReference type="PROSITE" id="PS01180"/>
    </source>
</evidence>
<comment type="caution">
    <text evidence="4">Lacks conserved residue(s) required for the propagation of feature annotation.</text>
</comment>
<evidence type="ECO:0000256" key="2">
    <source>
        <dbReference type="ARBA" id="ARBA00022737"/>
    </source>
</evidence>
<keyword evidence="2" id="KW-0677">Repeat</keyword>
<dbReference type="AlphaFoldDB" id="A0A9Q1H4P2"/>
<keyword evidence="5" id="KW-0768">Sushi</keyword>
<dbReference type="FunFam" id="3.10.250.10:FF:000032">
    <property type="entry name" value="Si:dkey-14d8.20"/>
    <property type="match status" value="1"/>
</dbReference>
<dbReference type="PROSITE" id="PS50287">
    <property type="entry name" value="SRCR_2"/>
    <property type="match status" value="1"/>
</dbReference>
<dbReference type="SMART" id="SM00202">
    <property type="entry name" value="SR"/>
    <property type="match status" value="1"/>
</dbReference>
<keyword evidence="6" id="KW-0812">Transmembrane</keyword>
<dbReference type="SUPFAM" id="SSF57535">
    <property type="entry name" value="Complement control module/SCR domain"/>
    <property type="match status" value="1"/>
</dbReference>
<keyword evidence="13" id="KW-1185">Reference proteome</keyword>
<dbReference type="SUPFAM" id="SSF56487">
    <property type="entry name" value="SRCR-like"/>
    <property type="match status" value="1"/>
</dbReference>
<evidence type="ECO:0000256" key="7">
    <source>
        <dbReference type="SAM" id="SignalP"/>
    </source>
</evidence>
<evidence type="ECO:0000259" key="9">
    <source>
        <dbReference type="PROSITE" id="PS50287"/>
    </source>
</evidence>
<dbReference type="CDD" id="cd00041">
    <property type="entry name" value="CUB"/>
    <property type="match status" value="1"/>
</dbReference>
<dbReference type="InterPro" id="IPR035976">
    <property type="entry name" value="Sushi/SCR/CCP_sf"/>
</dbReference>
<evidence type="ECO:0000259" key="10">
    <source>
        <dbReference type="PROSITE" id="PS50923"/>
    </source>
</evidence>
<dbReference type="Pfam" id="PF00530">
    <property type="entry name" value="SRCR"/>
    <property type="match status" value="1"/>
</dbReference>
<feature type="disulfide bond" evidence="4">
    <location>
        <begin position="97"/>
        <end position="107"/>
    </location>
</feature>
<dbReference type="Gene3D" id="2.10.70.10">
    <property type="entry name" value="Complement Module, domain 1"/>
    <property type="match status" value="1"/>
</dbReference>
<feature type="domain" description="Sushi" evidence="10">
    <location>
        <begin position="335"/>
        <end position="392"/>
    </location>
</feature>
<keyword evidence="1 7" id="KW-0732">Signal</keyword>
<dbReference type="PROSITE" id="PS01180">
    <property type="entry name" value="CUB"/>
    <property type="match status" value="1"/>
</dbReference>
<evidence type="ECO:0000256" key="5">
    <source>
        <dbReference type="PROSITE-ProRule" id="PRU00302"/>
    </source>
</evidence>
<dbReference type="Gene3D" id="2.60.120.290">
    <property type="entry name" value="Spermadhesin, CUB domain"/>
    <property type="match status" value="1"/>
</dbReference>
<dbReference type="InterPro" id="IPR002889">
    <property type="entry name" value="WSC_carb-bd"/>
</dbReference>
<proteinExistence type="predicted"/>